<dbReference type="RefSeq" id="XP_028541879.1">
    <property type="nucleotide sequence ID" value="XM_028686078.1"/>
</dbReference>
<evidence type="ECO:0000256" key="1">
    <source>
        <dbReference type="SAM" id="MobiDB-lite"/>
    </source>
</evidence>
<feature type="compositionally biased region" description="Low complexity" evidence="1">
    <location>
        <begin position="336"/>
        <end position="347"/>
    </location>
</feature>
<dbReference type="OMA" id="IYIRIDH"/>
<accession>A0A1Y1JAK5</accession>
<dbReference type="GeneID" id="39745996"/>
<dbReference type="OrthoDB" id="377517at2759"/>
<organism evidence="2 3">
    <name type="scientific">Plasmodium gonderi</name>
    <dbReference type="NCBI Taxonomy" id="77519"/>
    <lineage>
        <taxon>Eukaryota</taxon>
        <taxon>Sar</taxon>
        <taxon>Alveolata</taxon>
        <taxon>Apicomplexa</taxon>
        <taxon>Aconoidasida</taxon>
        <taxon>Haemosporida</taxon>
        <taxon>Plasmodiidae</taxon>
        <taxon>Plasmodium</taxon>
        <taxon>Plasmodium (Plasmodium)</taxon>
    </lineage>
</organism>
<evidence type="ECO:0000313" key="3">
    <source>
        <dbReference type="Proteomes" id="UP000195521"/>
    </source>
</evidence>
<feature type="region of interest" description="Disordered" evidence="1">
    <location>
        <begin position="313"/>
        <end position="350"/>
    </location>
</feature>
<keyword evidence="3" id="KW-1185">Reference proteome</keyword>
<name>A0A1Y1JAK5_PLAGO</name>
<gene>
    <name evidence="2" type="ORF">PGO_030920</name>
</gene>
<dbReference type="Proteomes" id="UP000195521">
    <property type="component" value="Unassembled WGS sequence"/>
</dbReference>
<reference evidence="3" key="1">
    <citation type="submission" date="2017-04" db="EMBL/GenBank/DDBJ databases">
        <title>Plasmodium gonderi genome.</title>
        <authorList>
            <person name="Arisue N."/>
            <person name="Honma H."/>
            <person name="Kawai S."/>
            <person name="Tougan T."/>
            <person name="Tanabe K."/>
            <person name="Horii T."/>
        </authorList>
    </citation>
    <scope>NUCLEOTIDE SEQUENCE [LARGE SCALE GENOMIC DNA]</scope>
    <source>
        <strain evidence="3">ATCC 30045</strain>
    </source>
</reference>
<evidence type="ECO:0000313" key="2">
    <source>
        <dbReference type="EMBL" id="GAW79290.1"/>
    </source>
</evidence>
<feature type="region of interest" description="Disordered" evidence="1">
    <location>
        <begin position="524"/>
        <end position="558"/>
    </location>
</feature>
<proteinExistence type="predicted"/>
<dbReference type="AlphaFoldDB" id="A0A1Y1JAK5"/>
<dbReference type="EMBL" id="BDQF01000003">
    <property type="protein sequence ID" value="GAW79290.1"/>
    <property type="molecule type" value="Genomic_DNA"/>
</dbReference>
<feature type="compositionally biased region" description="Basic and acidic residues" evidence="1">
    <location>
        <begin position="524"/>
        <end position="552"/>
    </location>
</feature>
<sequence length="717" mass="83993">MQLLSNRRKGDIPYKRGEVKMDLLHDQDRRKRKIFIDVNQGNNLVKCDMLISMHEDGKRKLKMLLKDNDNLILDNVLNLNIYIKNIWISMNLMCTFTIYDLILISRSFKNTEIIYDDISSNCNEDDSIFKDGLGKRKNTYFVYFQNYKIRKNVVKIFFQNPYVVCFIHKNGSVHVHGALTLRKGLLILIKVIKRLKYKTFWIYLNSCPRGISDKEKQFHSCENKEKDVPSCFNQYDSDSQEGESEYITFGLAEQELDHLHEAAITGENLIDEFEVNYNSDSNVSDEAFCEGVIAEEGSILKRTTSRESISRESILREPILKEPISPDVEASRSSKESSSASDRSCGSGEKSKKFNKIINFCENVIKELNGKIQNYGQEVFETVHSPPKMKYDEGEEKKEITTKYKKYSNSKKCKKWIKKNNRRPLPSQAGYDQIIEDLKDDEMFIDMNEKEDIPDVCHPNEDNADLDEINPEDSINKNDDKMSYEFDPSSQQFYEIMDKTTELAYFSQPSTCLKKRKTQRTCENEFSNRKEKTNSIEKENHVDLHSGSHADNQRSSLKSLPNEVGEKIFRSKKFIYQFDTYQRWKYITRDDIVFDMNNFNIKQLVSVFKVKLRYFDISRIYKYREFKNIVTDINNIIYIKIDHNLLSKLIQQFSVDYFVQNNSEEFFGRNVLHPSVKTVLLFSSGNIVLYACKSRNEVLCVSRFIVNTLKRNNNIVL</sequence>
<protein>
    <submittedName>
        <fullName evidence="2">Uncharacterized protein</fullName>
    </submittedName>
</protein>
<comment type="caution">
    <text evidence="2">The sequence shown here is derived from an EMBL/GenBank/DDBJ whole genome shotgun (WGS) entry which is preliminary data.</text>
</comment>